<sequence>MYQNSSNRPHQDQRGPPNSQDPSNHASNENPQGQRRPRVPAQDDMVFDGKSLRKSVQRKTVDYNASQLNFFETRPWYKDTLDFTNLQPDPHFAVNMLPPTAQKSRPSCGLTTKWVSTSSNKVRCPANVVRWTPEGRRLISGCSTGEFTLWNGLTFNFETILQAHESAVRAMEWSHNDNWMVTAEHNGIVKYWQSNMNNLKEFQAHESPIRDLSFSCSDAKFATCSDDSTIKVWDFNEGTLESTLLGHASDVKCIDWHPHKSLIASGSRDHMLKMWDPKTGKGITTLHNHKSSILSLEWNKNGNWLVTTARDQLIKVFDIRAMKEFHSLRGHKKEVSAVAWHPHFERSFATGGSDGAILFWDLNSDSPVEQLRTAHDNCIWSLDWHPVGHILVSGSNDHTTRFWTRPRPGEVYKTKEARFHANELPPIPIQEGDKNKSLQGLVPNGENEVIPMIPGLGRVAMPMPLGLPPFPPGLRGQLPNFPPPPQFMPPLDKSGVPLPLPPPPPIPFPSFLSGMMRPGAPPFLPPPFPPGLVPPPGLATSAAGGPPLPPGLNASITSGPPSLPPGLGTHLPVPPPFFPPGLGRPK</sequence>
<protein>
    <submittedName>
        <fullName evidence="1">Pre-mRNA cleavage and polyadenylation factor (CPF) complex subunit</fullName>
    </submittedName>
</protein>
<name>A0ACC2TIF5_9FUNG</name>
<comment type="caution">
    <text evidence="1">The sequence shown here is derived from an EMBL/GenBank/DDBJ whole genome shotgun (WGS) entry which is preliminary data.</text>
</comment>
<dbReference type="EMBL" id="QTSX02002869">
    <property type="protein sequence ID" value="KAJ9074156.1"/>
    <property type="molecule type" value="Genomic_DNA"/>
</dbReference>
<organism evidence="1 2">
    <name type="scientific">Entomophthora muscae</name>
    <dbReference type="NCBI Taxonomy" id="34485"/>
    <lineage>
        <taxon>Eukaryota</taxon>
        <taxon>Fungi</taxon>
        <taxon>Fungi incertae sedis</taxon>
        <taxon>Zoopagomycota</taxon>
        <taxon>Entomophthoromycotina</taxon>
        <taxon>Entomophthoromycetes</taxon>
        <taxon>Entomophthorales</taxon>
        <taxon>Entomophthoraceae</taxon>
        <taxon>Entomophthora</taxon>
    </lineage>
</organism>
<gene>
    <name evidence="1" type="primary">PFS2_2</name>
    <name evidence="1" type="ORF">DSO57_1009235</name>
</gene>
<evidence type="ECO:0000313" key="2">
    <source>
        <dbReference type="Proteomes" id="UP001165960"/>
    </source>
</evidence>
<dbReference type="Proteomes" id="UP001165960">
    <property type="component" value="Unassembled WGS sequence"/>
</dbReference>
<keyword evidence="2" id="KW-1185">Reference proteome</keyword>
<reference evidence="1" key="1">
    <citation type="submission" date="2022-04" db="EMBL/GenBank/DDBJ databases">
        <title>Genome of the entomopathogenic fungus Entomophthora muscae.</title>
        <authorList>
            <person name="Elya C."/>
            <person name="Lovett B.R."/>
            <person name="Lee E."/>
            <person name="Macias A.M."/>
            <person name="Hajek A.E."/>
            <person name="De Bivort B.L."/>
            <person name="Kasson M.T."/>
            <person name="De Fine Licht H.H."/>
            <person name="Stajich J.E."/>
        </authorList>
    </citation>
    <scope>NUCLEOTIDE SEQUENCE</scope>
    <source>
        <strain evidence="1">Berkeley</strain>
    </source>
</reference>
<accession>A0ACC2TIF5</accession>
<evidence type="ECO:0000313" key="1">
    <source>
        <dbReference type="EMBL" id="KAJ9074156.1"/>
    </source>
</evidence>
<proteinExistence type="predicted"/>